<feature type="transmembrane region" description="Helical" evidence="1">
    <location>
        <begin position="204"/>
        <end position="225"/>
    </location>
</feature>
<feature type="transmembrane region" description="Helical" evidence="1">
    <location>
        <begin position="119"/>
        <end position="143"/>
    </location>
</feature>
<gene>
    <name evidence="3" type="ORF">EWH70_23270</name>
</gene>
<keyword evidence="1" id="KW-1133">Transmembrane helix</keyword>
<keyword evidence="4" id="KW-1185">Reference proteome</keyword>
<dbReference type="Proteomes" id="UP000292003">
    <property type="component" value="Unassembled WGS sequence"/>
</dbReference>
<dbReference type="InterPro" id="IPR038731">
    <property type="entry name" value="RgtA/B/C-like"/>
</dbReference>
<feature type="transmembrane region" description="Helical" evidence="1">
    <location>
        <begin position="163"/>
        <end position="192"/>
    </location>
</feature>
<sequence length="509" mass="54858">MGTRASALAPLAWGPVLLVVAAVAAPLLITLGGHGHDPDELYFIAAGAQLEWGYADQPPFVPLVAWLMDTWFPGSVYALRLPSLLAVLAGVIVAALLAREMGGHRRAQAMTAAVFGLAFLWYGGALQTDSFSILLWTVVSWLVVRWVRLRRDGASGTAADLPLLWAGVATAVALQMKFLIPVLWVALGIGVLIAGPRDLLRRPLLWAGAAFALFTTAPGLLWQAANGWPQLAMSEAVAAEQEILSGGRLLFLPHLLLVTGLVAGTVFFCFGLWKLLSSPDLRDYRFLGWTVLGVIALILIAGGRYTYVLGILPVTFAAAAVQLQLRPPARWWRWVPTWPVIALSAVLTFTQLPLAATTLFAAGQRDDLAMQDTAGEEYVWPAFADSVARALRELPPPERAATPVVTRYYWEAGALRVLGPRRDLPNPVYSPSRGFGYLGSPSDDTQLTLLVGWAPETARELFAEVIPLGEVGPAAGTELGRASLLLVAGPREPWSRMWPGLRTMAVLSS</sequence>
<reference evidence="3 4" key="1">
    <citation type="submission" date="2019-02" db="EMBL/GenBank/DDBJ databases">
        <title>Draft genome sequence of Amycolatopsis sp. 8-3EHSu isolated from roots of Suaeda maritima.</title>
        <authorList>
            <person name="Duangmal K."/>
            <person name="Chantavorakit T."/>
        </authorList>
    </citation>
    <scope>NUCLEOTIDE SEQUENCE [LARGE SCALE GENOMIC DNA]</scope>
    <source>
        <strain evidence="3 4">8-3EHSu</strain>
    </source>
</reference>
<dbReference type="AlphaFoldDB" id="A0A4Q7J414"/>
<protein>
    <submittedName>
        <fullName evidence="3">Glycosyltransferase family 39 protein</fullName>
    </submittedName>
</protein>
<evidence type="ECO:0000256" key="1">
    <source>
        <dbReference type="SAM" id="Phobius"/>
    </source>
</evidence>
<feature type="domain" description="Glycosyltransferase RgtA/B/C/D-like" evidence="2">
    <location>
        <begin position="56"/>
        <end position="222"/>
    </location>
</feature>
<dbReference type="OrthoDB" id="5166595at2"/>
<evidence type="ECO:0000259" key="2">
    <source>
        <dbReference type="Pfam" id="PF13231"/>
    </source>
</evidence>
<keyword evidence="1" id="KW-0472">Membrane</keyword>
<evidence type="ECO:0000313" key="3">
    <source>
        <dbReference type="EMBL" id="RZQ61538.1"/>
    </source>
</evidence>
<name>A0A4Q7J414_9PSEU</name>
<dbReference type="EMBL" id="SFCC01000012">
    <property type="protein sequence ID" value="RZQ61538.1"/>
    <property type="molecule type" value="Genomic_DNA"/>
</dbReference>
<keyword evidence="1" id="KW-0812">Transmembrane</keyword>
<accession>A0A4Q7J414</accession>
<feature type="transmembrane region" description="Helical" evidence="1">
    <location>
        <begin position="77"/>
        <end position="98"/>
    </location>
</feature>
<dbReference type="GO" id="GO:0016740">
    <property type="term" value="F:transferase activity"/>
    <property type="evidence" value="ECO:0007669"/>
    <property type="project" value="UniProtKB-KW"/>
</dbReference>
<feature type="transmembrane region" description="Helical" evidence="1">
    <location>
        <begin position="284"/>
        <end position="301"/>
    </location>
</feature>
<feature type="transmembrane region" description="Helical" evidence="1">
    <location>
        <begin position="337"/>
        <end position="362"/>
    </location>
</feature>
<organism evidence="3 4">
    <name type="scientific">Amycolatopsis suaedae</name>
    <dbReference type="NCBI Taxonomy" id="2510978"/>
    <lineage>
        <taxon>Bacteria</taxon>
        <taxon>Bacillati</taxon>
        <taxon>Actinomycetota</taxon>
        <taxon>Actinomycetes</taxon>
        <taxon>Pseudonocardiales</taxon>
        <taxon>Pseudonocardiaceae</taxon>
        <taxon>Amycolatopsis</taxon>
    </lineage>
</organism>
<evidence type="ECO:0000313" key="4">
    <source>
        <dbReference type="Proteomes" id="UP000292003"/>
    </source>
</evidence>
<feature type="transmembrane region" description="Helical" evidence="1">
    <location>
        <begin position="251"/>
        <end position="272"/>
    </location>
</feature>
<proteinExistence type="predicted"/>
<dbReference type="Pfam" id="PF13231">
    <property type="entry name" value="PMT_2"/>
    <property type="match status" value="1"/>
</dbReference>
<keyword evidence="3" id="KW-0808">Transferase</keyword>
<comment type="caution">
    <text evidence="3">The sequence shown here is derived from an EMBL/GenBank/DDBJ whole genome shotgun (WGS) entry which is preliminary data.</text>
</comment>